<evidence type="ECO:0000313" key="1">
    <source>
        <dbReference type="EMBL" id="GIY28086.1"/>
    </source>
</evidence>
<gene>
    <name evidence="1" type="ORF">CEXT_296811</name>
</gene>
<evidence type="ECO:0000313" key="2">
    <source>
        <dbReference type="Proteomes" id="UP001054945"/>
    </source>
</evidence>
<dbReference type="EMBL" id="BPLR01008903">
    <property type="protein sequence ID" value="GIY28086.1"/>
    <property type="molecule type" value="Genomic_DNA"/>
</dbReference>
<sequence length="130" mass="15179">MAAVIRALPFIGIRCPKYKLPVLTVNINKSQVQFLRWENTSQQIPKLEEFDKPQFPGSQSNWTEKLEFVRGDIYDGIPVYRVMNRDGNIIDPSHDPKLDREMIPQDMIYGQYREADFGLLLTKNQVYMEA</sequence>
<proteinExistence type="predicted"/>
<protein>
    <submittedName>
        <fullName evidence="1">Uncharacterized protein</fullName>
    </submittedName>
</protein>
<accession>A0AAV4S4U5</accession>
<dbReference type="Proteomes" id="UP001054945">
    <property type="component" value="Unassembled WGS sequence"/>
</dbReference>
<comment type="caution">
    <text evidence="1">The sequence shown here is derived from an EMBL/GenBank/DDBJ whole genome shotgun (WGS) entry which is preliminary data.</text>
</comment>
<dbReference type="AlphaFoldDB" id="A0AAV4S4U5"/>
<dbReference type="Gene3D" id="3.40.50.970">
    <property type="match status" value="1"/>
</dbReference>
<reference evidence="1 2" key="1">
    <citation type="submission" date="2021-06" db="EMBL/GenBank/DDBJ databases">
        <title>Caerostris extrusa draft genome.</title>
        <authorList>
            <person name="Kono N."/>
            <person name="Arakawa K."/>
        </authorList>
    </citation>
    <scope>NUCLEOTIDE SEQUENCE [LARGE SCALE GENOMIC DNA]</scope>
</reference>
<keyword evidence="2" id="KW-1185">Reference proteome</keyword>
<organism evidence="1 2">
    <name type="scientific">Caerostris extrusa</name>
    <name type="common">Bark spider</name>
    <name type="synonym">Caerostris bankana</name>
    <dbReference type="NCBI Taxonomy" id="172846"/>
    <lineage>
        <taxon>Eukaryota</taxon>
        <taxon>Metazoa</taxon>
        <taxon>Ecdysozoa</taxon>
        <taxon>Arthropoda</taxon>
        <taxon>Chelicerata</taxon>
        <taxon>Arachnida</taxon>
        <taxon>Araneae</taxon>
        <taxon>Araneomorphae</taxon>
        <taxon>Entelegynae</taxon>
        <taxon>Araneoidea</taxon>
        <taxon>Araneidae</taxon>
        <taxon>Caerostris</taxon>
    </lineage>
</organism>
<name>A0AAV4S4U5_CAEEX</name>